<reference evidence="10 11" key="1">
    <citation type="submission" date="2020-07" db="EMBL/GenBank/DDBJ databases">
        <title>Genomic Encyclopedia of Type Strains, Phase IV (KMG-IV): sequencing the most valuable type-strain genomes for metagenomic binning, comparative biology and taxonomic classification.</title>
        <authorList>
            <person name="Goeker M."/>
        </authorList>
    </citation>
    <scope>NUCLEOTIDE SEQUENCE [LARGE SCALE GENOMIC DNA]</scope>
    <source>
        <strain evidence="10 11">DSM 45533</strain>
    </source>
</reference>
<keyword evidence="3" id="KW-0808">Transferase</keyword>
<dbReference type="InterPro" id="IPR017441">
    <property type="entry name" value="Protein_kinase_ATP_BS"/>
</dbReference>
<dbReference type="Gene3D" id="1.10.510.10">
    <property type="entry name" value="Transferase(Phosphotransferase) domain 1"/>
    <property type="match status" value="1"/>
</dbReference>
<evidence type="ECO:0000256" key="1">
    <source>
        <dbReference type="ARBA" id="ARBA00012513"/>
    </source>
</evidence>
<evidence type="ECO:0000313" key="11">
    <source>
        <dbReference type="Proteomes" id="UP000530928"/>
    </source>
</evidence>
<dbReference type="InterPro" id="IPR000719">
    <property type="entry name" value="Prot_kinase_dom"/>
</dbReference>
<accession>A0A7W0HNU1</accession>
<evidence type="ECO:0000256" key="7">
    <source>
        <dbReference type="PROSITE-ProRule" id="PRU10141"/>
    </source>
</evidence>
<feature type="binding site" evidence="7">
    <location>
        <position position="45"/>
    </location>
    <ligand>
        <name>ATP</name>
        <dbReference type="ChEBI" id="CHEBI:30616"/>
    </ligand>
</feature>
<dbReference type="GO" id="GO:0005524">
    <property type="term" value="F:ATP binding"/>
    <property type="evidence" value="ECO:0007669"/>
    <property type="project" value="UniProtKB-UniRule"/>
</dbReference>
<dbReference type="PROSITE" id="PS50011">
    <property type="entry name" value="PROTEIN_KINASE_DOM"/>
    <property type="match status" value="1"/>
</dbReference>
<dbReference type="Pfam" id="PF00069">
    <property type="entry name" value="Pkinase"/>
    <property type="match status" value="1"/>
</dbReference>
<evidence type="ECO:0000313" key="10">
    <source>
        <dbReference type="EMBL" id="MBA2890092.1"/>
    </source>
</evidence>
<evidence type="ECO:0000256" key="2">
    <source>
        <dbReference type="ARBA" id="ARBA00022527"/>
    </source>
</evidence>
<organism evidence="10 11">
    <name type="scientific">Nonomuraea soli</name>
    <dbReference type="NCBI Taxonomy" id="1032476"/>
    <lineage>
        <taxon>Bacteria</taxon>
        <taxon>Bacillati</taxon>
        <taxon>Actinomycetota</taxon>
        <taxon>Actinomycetes</taxon>
        <taxon>Streptosporangiales</taxon>
        <taxon>Streptosporangiaceae</taxon>
        <taxon>Nonomuraea</taxon>
    </lineage>
</organism>
<dbReference type="Proteomes" id="UP000530928">
    <property type="component" value="Unassembled WGS sequence"/>
</dbReference>
<evidence type="ECO:0000256" key="8">
    <source>
        <dbReference type="SAM" id="MobiDB-lite"/>
    </source>
</evidence>
<dbReference type="Gene3D" id="3.30.200.20">
    <property type="entry name" value="Phosphorylase Kinase, domain 1"/>
    <property type="match status" value="1"/>
</dbReference>
<dbReference type="PANTHER" id="PTHR43289">
    <property type="entry name" value="MITOGEN-ACTIVATED PROTEIN KINASE KINASE KINASE 20-RELATED"/>
    <property type="match status" value="1"/>
</dbReference>
<gene>
    <name evidence="10" type="ORF">HNR30_001427</name>
</gene>
<dbReference type="CDD" id="cd14014">
    <property type="entry name" value="STKc_PknB_like"/>
    <property type="match status" value="1"/>
</dbReference>
<feature type="domain" description="Protein kinase" evidence="9">
    <location>
        <begin position="16"/>
        <end position="282"/>
    </location>
</feature>
<evidence type="ECO:0000256" key="5">
    <source>
        <dbReference type="ARBA" id="ARBA00022777"/>
    </source>
</evidence>
<dbReference type="SUPFAM" id="SSF56112">
    <property type="entry name" value="Protein kinase-like (PK-like)"/>
    <property type="match status" value="1"/>
</dbReference>
<dbReference type="RefSeq" id="WP_181608815.1">
    <property type="nucleotide sequence ID" value="NZ_BAABAM010000001.1"/>
</dbReference>
<keyword evidence="4 7" id="KW-0547">Nucleotide-binding</keyword>
<evidence type="ECO:0000256" key="4">
    <source>
        <dbReference type="ARBA" id="ARBA00022741"/>
    </source>
</evidence>
<comment type="caution">
    <text evidence="10">The sequence shown here is derived from an EMBL/GenBank/DDBJ whole genome shotgun (WGS) entry which is preliminary data.</text>
</comment>
<keyword evidence="2" id="KW-0723">Serine/threonine-protein kinase</keyword>
<name>A0A7W0HNU1_9ACTN</name>
<keyword evidence="5" id="KW-0418">Kinase</keyword>
<dbReference type="EMBL" id="JACDUR010000001">
    <property type="protein sequence ID" value="MBA2890092.1"/>
    <property type="molecule type" value="Genomic_DNA"/>
</dbReference>
<proteinExistence type="predicted"/>
<dbReference type="InterPro" id="IPR008271">
    <property type="entry name" value="Ser/Thr_kinase_AS"/>
</dbReference>
<feature type="region of interest" description="Disordered" evidence="8">
    <location>
        <begin position="400"/>
        <end position="419"/>
    </location>
</feature>
<dbReference type="EC" id="2.7.11.1" evidence="1"/>
<evidence type="ECO:0000256" key="6">
    <source>
        <dbReference type="ARBA" id="ARBA00022840"/>
    </source>
</evidence>
<evidence type="ECO:0000256" key="3">
    <source>
        <dbReference type="ARBA" id="ARBA00022679"/>
    </source>
</evidence>
<dbReference type="PROSITE" id="PS00107">
    <property type="entry name" value="PROTEIN_KINASE_ATP"/>
    <property type="match status" value="1"/>
</dbReference>
<dbReference type="InterPro" id="IPR011009">
    <property type="entry name" value="Kinase-like_dom_sf"/>
</dbReference>
<keyword evidence="11" id="KW-1185">Reference proteome</keyword>
<keyword evidence="6 7" id="KW-0067">ATP-binding</keyword>
<dbReference type="SMART" id="SM00220">
    <property type="entry name" value="S_TKc"/>
    <property type="match status" value="1"/>
</dbReference>
<protein>
    <recommendedName>
        <fullName evidence="1">non-specific serine/threonine protein kinase</fullName>
        <ecNumber evidence="1">2.7.11.1</ecNumber>
    </recommendedName>
</protein>
<sequence length="481" mass="50504">MSDSERFQGWLLAGRYRLQAELGRGGMGRVWRGHDELLDRPVAVKEVTLDRRPQPEREELLGRTMREARLAARLSHPHIAAVYDVVVVDERPWIVLQLVSAPTLADVLTGQGPLPPATVARIGLQVLQALQAAHAAGIVHRDVKPANILLDADEYVMLTDFGLAASAEPAGHLDEGLTREGLVVGTPAYIAPERARGQVPAPPSDLWSLGVTLYRAVEGRCPFGQGSVIATLSAVLTAAPAPFNLAGPLAPLIAGLLAKDPCERTSVEDALTQLQRLSAPSLEQMPVTGAMALAPVASASPMEEAAEGSSQSKASRHLTPAPALDAAPMVSPVGPGTAADLEPATDPIAEPATRPEKRRRGTMDVRFAAAVAALVVAVLATTFWHSQRLGPAVVAQPMPTPMPASTAPPDDPAPLPSPAVLQPVLVPVNRSTPAATREQDPPQARTMVSIGKNGKVKQGSKEGWPAEGSGRPAKSNGKGQK</sequence>
<dbReference type="PANTHER" id="PTHR43289:SF6">
    <property type="entry name" value="SERINE_THREONINE-PROTEIN KINASE NEKL-3"/>
    <property type="match status" value="1"/>
</dbReference>
<dbReference type="PROSITE" id="PS00108">
    <property type="entry name" value="PROTEIN_KINASE_ST"/>
    <property type="match status" value="1"/>
</dbReference>
<feature type="region of interest" description="Disordered" evidence="8">
    <location>
        <begin position="298"/>
        <end position="360"/>
    </location>
</feature>
<dbReference type="GO" id="GO:0004674">
    <property type="term" value="F:protein serine/threonine kinase activity"/>
    <property type="evidence" value="ECO:0007669"/>
    <property type="project" value="UniProtKB-KW"/>
</dbReference>
<evidence type="ECO:0000259" key="9">
    <source>
        <dbReference type="PROSITE" id="PS50011"/>
    </source>
</evidence>
<feature type="region of interest" description="Disordered" evidence="8">
    <location>
        <begin position="429"/>
        <end position="481"/>
    </location>
</feature>
<dbReference type="AlphaFoldDB" id="A0A7W0HNU1"/>